<accession>A0ACB7T7W3</accession>
<comment type="caution">
    <text evidence="1">The sequence shown here is derived from an EMBL/GenBank/DDBJ whole genome shotgun (WGS) entry which is preliminary data.</text>
</comment>
<organism evidence="1 2">
    <name type="scientific">Hyalomma asiaticum</name>
    <name type="common">Tick</name>
    <dbReference type="NCBI Taxonomy" id="266040"/>
    <lineage>
        <taxon>Eukaryota</taxon>
        <taxon>Metazoa</taxon>
        <taxon>Ecdysozoa</taxon>
        <taxon>Arthropoda</taxon>
        <taxon>Chelicerata</taxon>
        <taxon>Arachnida</taxon>
        <taxon>Acari</taxon>
        <taxon>Parasitiformes</taxon>
        <taxon>Ixodida</taxon>
        <taxon>Ixodoidea</taxon>
        <taxon>Ixodidae</taxon>
        <taxon>Hyalomminae</taxon>
        <taxon>Hyalomma</taxon>
    </lineage>
</organism>
<sequence>MANEGADISEPRVLPLGWEERLSRSTNEVYYLNVLTKESQWDFPEKPAQAGYLGPAGSDCVRCSHIIVKHCESRRPFSWRLGLQQKITRTRDEALELIKSYRDLIVSGEKTFGEVADEYSECVTAKREGDLGMFGRGITEKRFEEAAFALNVGELSEPVSTETGFHLILRTA</sequence>
<protein>
    <submittedName>
        <fullName evidence="1">Uncharacterized protein</fullName>
    </submittedName>
</protein>
<keyword evidence="2" id="KW-1185">Reference proteome</keyword>
<dbReference type="EMBL" id="CM023491">
    <property type="protein sequence ID" value="KAH6940974.1"/>
    <property type="molecule type" value="Genomic_DNA"/>
</dbReference>
<dbReference type="Proteomes" id="UP000821845">
    <property type="component" value="Chromosome 11"/>
</dbReference>
<evidence type="ECO:0000313" key="1">
    <source>
        <dbReference type="EMBL" id="KAH6940974.1"/>
    </source>
</evidence>
<evidence type="ECO:0000313" key="2">
    <source>
        <dbReference type="Proteomes" id="UP000821845"/>
    </source>
</evidence>
<proteinExistence type="predicted"/>
<name>A0ACB7T7W3_HYAAI</name>
<gene>
    <name evidence="1" type="ORF">HPB50_011469</name>
</gene>
<reference evidence="1" key="1">
    <citation type="submission" date="2020-05" db="EMBL/GenBank/DDBJ databases">
        <title>Large-scale comparative analyses of tick genomes elucidate their genetic diversity and vector capacities.</title>
        <authorList>
            <person name="Jia N."/>
            <person name="Wang J."/>
            <person name="Shi W."/>
            <person name="Du L."/>
            <person name="Sun Y."/>
            <person name="Zhan W."/>
            <person name="Jiang J."/>
            <person name="Wang Q."/>
            <person name="Zhang B."/>
            <person name="Ji P."/>
            <person name="Sakyi L.B."/>
            <person name="Cui X."/>
            <person name="Yuan T."/>
            <person name="Jiang B."/>
            <person name="Yang W."/>
            <person name="Lam T.T.-Y."/>
            <person name="Chang Q."/>
            <person name="Ding S."/>
            <person name="Wang X."/>
            <person name="Zhu J."/>
            <person name="Ruan X."/>
            <person name="Zhao L."/>
            <person name="Wei J."/>
            <person name="Que T."/>
            <person name="Du C."/>
            <person name="Cheng J."/>
            <person name="Dai P."/>
            <person name="Han X."/>
            <person name="Huang E."/>
            <person name="Gao Y."/>
            <person name="Liu J."/>
            <person name="Shao H."/>
            <person name="Ye R."/>
            <person name="Li L."/>
            <person name="Wei W."/>
            <person name="Wang X."/>
            <person name="Wang C."/>
            <person name="Yang T."/>
            <person name="Huo Q."/>
            <person name="Li W."/>
            <person name="Guo W."/>
            <person name="Chen H."/>
            <person name="Zhou L."/>
            <person name="Ni X."/>
            <person name="Tian J."/>
            <person name="Zhou Y."/>
            <person name="Sheng Y."/>
            <person name="Liu T."/>
            <person name="Pan Y."/>
            <person name="Xia L."/>
            <person name="Li J."/>
            <person name="Zhao F."/>
            <person name="Cao W."/>
        </authorList>
    </citation>
    <scope>NUCLEOTIDE SEQUENCE</scope>
    <source>
        <strain evidence="1">Hyas-2018</strain>
    </source>
</reference>